<comment type="caution">
    <text evidence="1">The sequence shown here is derived from an EMBL/GenBank/DDBJ whole genome shotgun (WGS) entry which is preliminary data.</text>
</comment>
<reference evidence="1" key="1">
    <citation type="submission" date="2022-07" db="EMBL/GenBank/DDBJ databases">
        <title>Phylogenomic reconstructions and comparative analyses of Kickxellomycotina fungi.</title>
        <authorList>
            <person name="Reynolds N.K."/>
            <person name="Stajich J.E."/>
            <person name="Barry K."/>
            <person name="Grigoriev I.V."/>
            <person name="Crous P."/>
            <person name="Smith M.E."/>
        </authorList>
    </citation>
    <scope>NUCLEOTIDE SEQUENCE</scope>
    <source>
        <strain evidence="1">Benny 63K</strain>
    </source>
</reference>
<dbReference type="EC" id="4.4.1.17" evidence="1"/>
<dbReference type="EMBL" id="JANBPG010004048">
    <property type="protein sequence ID" value="KAJ1877932.1"/>
    <property type="molecule type" value="Genomic_DNA"/>
</dbReference>
<name>A0ACC1HW38_9FUNG</name>
<evidence type="ECO:0000313" key="1">
    <source>
        <dbReference type="EMBL" id="KAJ1877932.1"/>
    </source>
</evidence>
<keyword evidence="2" id="KW-1185">Reference proteome</keyword>
<accession>A0ACC1HW38</accession>
<keyword evidence="1" id="KW-0456">Lyase</keyword>
<proteinExistence type="predicted"/>
<sequence length="201" mass="22210">MSSNSECTGDSCPVDFSSKKSATTCPVDHSSMSATNVATTALSSESEAVCPVDHNNRKTMEIFLPTSTIKEDRDEEEKKAKGNQGVLVNPDNQMPMVPEQQAHGGQRQTLSTQRVVSSIPRADRYAGPSECPSVSASSDETVNAKDNAPKGSNWVYPSEQMFFNAMRRKNWDPKEADMHSVVPIHNAVNEKCWMQILEWEK</sequence>
<evidence type="ECO:0000313" key="2">
    <source>
        <dbReference type="Proteomes" id="UP001150581"/>
    </source>
</evidence>
<organism evidence="1 2">
    <name type="scientific">Kickxella alabastrina</name>
    <dbReference type="NCBI Taxonomy" id="61397"/>
    <lineage>
        <taxon>Eukaryota</taxon>
        <taxon>Fungi</taxon>
        <taxon>Fungi incertae sedis</taxon>
        <taxon>Zoopagomycota</taxon>
        <taxon>Kickxellomycotina</taxon>
        <taxon>Kickxellomycetes</taxon>
        <taxon>Kickxellales</taxon>
        <taxon>Kickxellaceae</taxon>
        <taxon>Kickxella</taxon>
    </lineage>
</organism>
<protein>
    <submittedName>
        <fullName evidence="1">Cytochrome c1 heme lyase</fullName>
        <ecNumber evidence="1">4.4.1.17</ecNumber>
    </submittedName>
</protein>
<gene>
    <name evidence="1" type="primary">CYT2_2</name>
    <name evidence="1" type="ORF">LPJ66_011993</name>
</gene>
<feature type="non-terminal residue" evidence="1">
    <location>
        <position position="201"/>
    </location>
</feature>
<dbReference type="Proteomes" id="UP001150581">
    <property type="component" value="Unassembled WGS sequence"/>
</dbReference>